<dbReference type="InterPro" id="IPR009370">
    <property type="entry name" value="YutD-like"/>
</dbReference>
<evidence type="ECO:0000256" key="1">
    <source>
        <dbReference type="SAM" id="MobiDB-lite"/>
    </source>
</evidence>
<feature type="compositionally biased region" description="Basic and acidic residues" evidence="1">
    <location>
        <begin position="159"/>
        <end position="169"/>
    </location>
</feature>
<gene>
    <name evidence="2" type="ORF">RU97_GL002530</name>
</gene>
<dbReference type="EMBL" id="JXKH01000007">
    <property type="protein sequence ID" value="OJG17740.1"/>
    <property type="molecule type" value="Genomic_DNA"/>
</dbReference>
<accession>A0A1L8RD75</accession>
<evidence type="ECO:0000313" key="3">
    <source>
        <dbReference type="Proteomes" id="UP000181884"/>
    </source>
</evidence>
<dbReference type="InterPro" id="IPR038141">
    <property type="entry name" value="YutD-like_sf"/>
</dbReference>
<protein>
    <recommendedName>
        <fullName evidence="4">Transcriptional regulator</fullName>
    </recommendedName>
</protein>
<comment type="caution">
    <text evidence="2">The sequence shown here is derived from an EMBL/GenBank/DDBJ whole genome shotgun (WGS) entry which is preliminary data.</text>
</comment>
<feature type="compositionally biased region" description="Basic and acidic residues" evidence="1">
    <location>
        <begin position="179"/>
        <end position="204"/>
    </location>
</feature>
<reference evidence="2 3" key="1">
    <citation type="submission" date="2014-12" db="EMBL/GenBank/DDBJ databases">
        <title>Draft genome sequences of 29 type strains of Enterococci.</title>
        <authorList>
            <person name="Zhong Z."/>
            <person name="Sun Z."/>
            <person name="Liu W."/>
            <person name="Zhang W."/>
            <person name="Zhang H."/>
        </authorList>
    </citation>
    <scope>NUCLEOTIDE SEQUENCE [LARGE SCALE GENOMIC DNA]</scope>
    <source>
        <strain evidence="2 3">DSM 17029</strain>
    </source>
</reference>
<dbReference type="AlphaFoldDB" id="A0A1L8RD75"/>
<dbReference type="RefSeq" id="WP_067395265.1">
    <property type="nucleotide sequence ID" value="NZ_JXKH01000007.1"/>
</dbReference>
<evidence type="ECO:0000313" key="2">
    <source>
        <dbReference type="EMBL" id="OJG17740.1"/>
    </source>
</evidence>
<feature type="compositionally biased region" description="Basic residues" evidence="1">
    <location>
        <begin position="148"/>
        <end position="157"/>
    </location>
</feature>
<evidence type="ECO:0008006" key="4">
    <source>
        <dbReference type="Google" id="ProtNLM"/>
    </source>
</evidence>
<sequence>MTKTIDKKKKPEKETLTDELTAVIEEIADTDTEEKEKKTKGEVVTLLEDDEFLIGERKYRLVHDHREAFDPERLGERYSDILSRYDYIVADWGYEQLRLKGFFAADNRKAQPEQRIDTLEDYLYEYCNFGCAYFVIERIGGKREKTQRQKKRKKVRTQAHIEEKREPVKKDKKKPVIKQRQDKKNTTSVVKEKTSSFTIRQREE</sequence>
<dbReference type="Proteomes" id="UP000181884">
    <property type="component" value="Unassembled WGS sequence"/>
</dbReference>
<proteinExistence type="predicted"/>
<dbReference type="STRING" id="214095.RU97_GL002530"/>
<feature type="region of interest" description="Disordered" evidence="1">
    <location>
        <begin position="145"/>
        <end position="204"/>
    </location>
</feature>
<organism evidence="2 3">
    <name type="scientific">Enterococcus canis</name>
    <dbReference type="NCBI Taxonomy" id="214095"/>
    <lineage>
        <taxon>Bacteria</taxon>
        <taxon>Bacillati</taxon>
        <taxon>Bacillota</taxon>
        <taxon>Bacilli</taxon>
        <taxon>Lactobacillales</taxon>
        <taxon>Enterococcaceae</taxon>
        <taxon>Enterococcus</taxon>
    </lineage>
</organism>
<keyword evidence="3" id="KW-1185">Reference proteome</keyword>
<dbReference type="Pfam" id="PF06265">
    <property type="entry name" value="YutD-like"/>
    <property type="match status" value="1"/>
</dbReference>
<name>A0A1L8RD75_9ENTE</name>
<dbReference type="Gene3D" id="3.50.4.20">
    <property type="match status" value="1"/>
</dbReference>
<dbReference type="SMR" id="A0A1L8RD75"/>